<proteinExistence type="predicted"/>
<sequence>MKILRLIPVLFLFPFCGANACIDLAIENNTKIKISVGFDVEKLRVLASGNLAKFKNPDELPVFIDNEQQFCLYEAKPFLKVVDADKPRQFKVIYGKEVLKPIQCK</sequence>
<comment type="caution">
    <text evidence="2">The sequence shown here is derived from an EMBL/GenBank/DDBJ whole genome shotgun (WGS) entry which is preliminary data.</text>
</comment>
<organism evidence="2 3">
    <name type="scientific">Agaribacter flavus</name>
    <dbReference type="NCBI Taxonomy" id="1902781"/>
    <lineage>
        <taxon>Bacteria</taxon>
        <taxon>Pseudomonadati</taxon>
        <taxon>Pseudomonadota</taxon>
        <taxon>Gammaproteobacteria</taxon>
        <taxon>Alteromonadales</taxon>
        <taxon>Alteromonadaceae</taxon>
        <taxon>Agaribacter</taxon>
    </lineage>
</organism>
<reference evidence="3" key="1">
    <citation type="journal article" date="2019" name="Int. J. Syst. Evol. Microbiol.">
        <title>The Global Catalogue of Microorganisms (GCM) 10K type strain sequencing project: providing services to taxonomists for standard genome sequencing and annotation.</title>
        <authorList>
            <consortium name="The Broad Institute Genomics Platform"/>
            <consortium name="The Broad Institute Genome Sequencing Center for Infectious Disease"/>
            <person name="Wu L."/>
            <person name="Ma J."/>
        </authorList>
    </citation>
    <scope>NUCLEOTIDE SEQUENCE [LARGE SCALE GENOMIC DNA]</scope>
    <source>
        <strain evidence="3">KCTC 52473</strain>
    </source>
</reference>
<evidence type="ECO:0000256" key="1">
    <source>
        <dbReference type="SAM" id="SignalP"/>
    </source>
</evidence>
<evidence type="ECO:0000313" key="3">
    <source>
        <dbReference type="Proteomes" id="UP001595478"/>
    </source>
</evidence>
<keyword evidence="3" id="KW-1185">Reference proteome</keyword>
<dbReference type="EMBL" id="JBHRSW010000043">
    <property type="protein sequence ID" value="MFC3122948.1"/>
    <property type="molecule type" value="Genomic_DNA"/>
</dbReference>
<evidence type="ECO:0008006" key="4">
    <source>
        <dbReference type="Google" id="ProtNLM"/>
    </source>
</evidence>
<accession>A0ABV7FUM9</accession>
<name>A0ABV7FUM9_9ALTE</name>
<evidence type="ECO:0000313" key="2">
    <source>
        <dbReference type="EMBL" id="MFC3122948.1"/>
    </source>
</evidence>
<dbReference type="RefSeq" id="WP_376921075.1">
    <property type="nucleotide sequence ID" value="NZ_JBHRSW010000043.1"/>
</dbReference>
<feature type="chain" id="PRO_5045258562" description="Lipoprotein" evidence="1">
    <location>
        <begin position="21"/>
        <end position="105"/>
    </location>
</feature>
<dbReference type="Proteomes" id="UP001595478">
    <property type="component" value="Unassembled WGS sequence"/>
</dbReference>
<feature type="signal peptide" evidence="1">
    <location>
        <begin position="1"/>
        <end position="20"/>
    </location>
</feature>
<protein>
    <recommendedName>
        <fullName evidence="4">Lipoprotein</fullName>
    </recommendedName>
</protein>
<gene>
    <name evidence="2" type="ORF">ACFOHL_15090</name>
</gene>
<keyword evidence="1" id="KW-0732">Signal</keyword>